<reference evidence="2" key="1">
    <citation type="submission" date="2017-01" db="EMBL/GenBank/DDBJ databases">
        <authorList>
            <person name="Varghese N."/>
            <person name="Submissions S."/>
        </authorList>
    </citation>
    <scope>NUCLEOTIDE SEQUENCE [LARGE SCALE GENOMIC DNA]</scope>
    <source>
        <strain evidence="2">DSM 21054</strain>
    </source>
</reference>
<keyword evidence="2" id="KW-1185">Reference proteome</keyword>
<dbReference type="AlphaFoldDB" id="A0A1N7L1I7"/>
<dbReference type="EMBL" id="FTOR01000001">
    <property type="protein sequence ID" value="SIS67715.1"/>
    <property type="molecule type" value="Genomic_DNA"/>
</dbReference>
<proteinExistence type="predicted"/>
<evidence type="ECO:0000313" key="2">
    <source>
        <dbReference type="Proteomes" id="UP000186917"/>
    </source>
</evidence>
<organism evidence="1 2">
    <name type="scientific">Filimonas lacunae</name>
    <dbReference type="NCBI Taxonomy" id="477680"/>
    <lineage>
        <taxon>Bacteria</taxon>
        <taxon>Pseudomonadati</taxon>
        <taxon>Bacteroidota</taxon>
        <taxon>Chitinophagia</taxon>
        <taxon>Chitinophagales</taxon>
        <taxon>Chitinophagaceae</taxon>
        <taxon>Filimonas</taxon>
    </lineage>
</organism>
<accession>A0A1N7L1I7</accession>
<evidence type="ECO:0000313" key="1">
    <source>
        <dbReference type="EMBL" id="SIS67715.1"/>
    </source>
</evidence>
<sequence>MSKSHTGKGIFSFVHFSEQHHIVFIDNTILNNILFFYNRLFAARQINE</sequence>
<name>A0A1N7L1I7_9BACT</name>
<dbReference type="Proteomes" id="UP000186917">
    <property type="component" value="Unassembled WGS sequence"/>
</dbReference>
<gene>
    <name evidence="1" type="ORF">SAMN05421788_101574</name>
</gene>
<protein>
    <submittedName>
        <fullName evidence="1">Uncharacterized protein</fullName>
    </submittedName>
</protein>
<dbReference type="STRING" id="477680.SAMN05421788_101574"/>